<proteinExistence type="predicted"/>
<dbReference type="RefSeq" id="XP_016225333.1">
    <property type="nucleotide sequence ID" value="XM_016369545.1"/>
</dbReference>
<dbReference type="OrthoDB" id="4116811at2759"/>
<keyword evidence="3" id="KW-1185">Reference proteome</keyword>
<dbReference type="AlphaFoldDB" id="A0A0D1ZIL1"/>
<accession>A0A0D1ZIL1</accession>
<dbReference type="HOGENOM" id="CLU_1489030_0_0_1"/>
<evidence type="ECO:0000313" key="2">
    <source>
        <dbReference type="EMBL" id="KIV93759.1"/>
    </source>
</evidence>
<evidence type="ECO:0000313" key="3">
    <source>
        <dbReference type="Proteomes" id="UP000054302"/>
    </source>
</evidence>
<feature type="region of interest" description="Disordered" evidence="1">
    <location>
        <begin position="148"/>
        <end position="181"/>
    </location>
</feature>
<sequence>MATIKTSVAENARAMYEEASKQAAILYTRLPPSLQETLDRIQTQVSESPYMTRSNLQFGMRIVVVLLTFLLFRPHLETLYRKLTNNPDPRTVELQNRLRFLQDLKEGKITPQGGVQVVDGKVVLKPHPPPTAQGIKNAKSGKGKVVKLMVPGDNESPSASGAQTSSTTATPTPAKSRRRKA</sequence>
<gene>
    <name evidence="2" type="ORF">PV10_04950</name>
</gene>
<dbReference type="EMBL" id="KN847522">
    <property type="protein sequence ID" value="KIV93759.1"/>
    <property type="molecule type" value="Genomic_DNA"/>
</dbReference>
<feature type="compositionally biased region" description="Low complexity" evidence="1">
    <location>
        <begin position="156"/>
        <end position="174"/>
    </location>
</feature>
<evidence type="ECO:0000256" key="1">
    <source>
        <dbReference type="SAM" id="MobiDB-lite"/>
    </source>
</evidence>
<name>A0A0D1ZIL1_EXOME</name>
<organism evidence="2 3">
    <name type="scientific">Exophiala mesophila</name>
    <name type="common">Black yeast-like fungus</name>
    <dbReference type="NCBI Taxonomy" id="212818"/>
    <lineage>
        <taxon>Eukaryota</taxon>
        <taxon>Fungi</taxon>
        <taxon>Dikarya</taxon>
        <taxon>Ascomycota</taxon>
        <taxon>Pezizomycotina</taxon>
        <taxon>Eurotiomycetes</taxon>
        <taxon>Chaetothyriomycetidae</taxon>
        <taxon>Chaetothyriales</taxon>
        <taxon>Herpotrichiellaceae</taxon>
        <taxon>Exophiala</taxon>
    </lineage>
</organism>
<dbReference type="GeneID" id="27322795"/>
<protein>
    <submittedName>
        <fullName evidence="2">Uncharacterized protein</fullName>
    </submittedName>
</protein>
<dbReference type="VEuPathDB" id="FungiDB:PV10_04950"/>
<reference evidence="2 3" key="1">
    <citation type="submission" date="2015-01" db="EMBL/GenBank/DDBJ databases">
        <title>The Genome Sequence of Exophiala mesophila CBS40295.</title>
        <authorList>
            <consortium name="The Broad Institute Genomics Platform"/>
            <person name="Cuomo C."/>
            <person name="de Hoog S."/>
            <person name="Gorbushina A."/>
            <person name="Stielow B."/>
            <person name="Teixiera M."/>
            <person name="Abouelleil A."/>
            <person name="Chapman S.B."/>
            <person name="Priest M."/>
            <person name="Young S.K."/>
            <person name="Wortman J."/>
            <person name="Nusbaum C."/>
            <person name="Birren B."/>
        </authorList>
    </citation>
    <scope>NUCLEOTIDE SEQUENCE [LARGE SCALE GENOMIC DNA]</scope>
    <source>
        <strain evidence="2 3">CBS 40295</strain>
    </source>
</reference>
<dbReference type="Proteomes" id="UP000054302">
    <property type="component" value="Unassembled WGS sequence"/>
</dbReference>